<gene>
    <name evidence="2" type="ORF">GCM10009410_03400</name>
</gene>
<sequence length="847" mass="87375">MKKTTLASLICIALSAGALSGCDFYDEPSTTDTGSEITPEPTPEVASTIVTTTAELLAAIDSAQTGDFIGLSTVGDFSNIGTIVLNKAITLLSADAEGNIISADGETVTEQAVLSGAVCIDIPTEAVEVLNDGNQVRISNIAFENITMDSCGSGESTSNSIINIGKVGKDKTAVLLDNLTFDGSSFTEPTGSSDAWVYSRGLVDLSDSTFTNKSENAQSILYLNCGSSTSRGGSNDDPRGSTFTGNTFSLAALNSAGVVKAATIGVPSNLGQDNKNCATTFTDNTFENFTYLISETSDASTALYDVFGDTVQTENTLINDIDDTTTPPDAGVSNPKNIAELNAAILAATAGSTITVGAGDEYDFSAGTITIDKAIKLVGEDGALFTGSTCIDVLDAAVGTEISNISFKNITVDVCGDPSGSASNSIINIGKVGKDKLGVTLDKLNFDGAGFIEPTGSSDAWVYSRGLVDISNTTFANKSADAQNILYLNCGSSAARGGSNTDPRGSIFSSNTFALAELNASGMTKAATIGVPSNLGQENKNCATTFTDNTFTNFSALISVTEDNSTALYDVFGDTTESDNILESTATEETVMPFTVAEVNAAIAAAEVGTTITLGAGETYDYSSGVITIDKAIKLVGQDGATISGSTCIDIIDGAAGAEISNIIFSNDAIALCGTTDDAKEAVINIQKVGEDEMPILLTGLTFDTTNITSQDQIENKGAWIRSYGFMNLTNSSFTTQDSGLQNDLVKLTCSSSKGKMGTLIDGNAFSIAGADSKETAAIKIGDSSSGAIKDADNENNCNVTVSNNSFSGYTFDIVNSVGSSGARDAAIFARLESESTNLFPGNTFNQ</sequence>
<name>A0ABQ2QC55_9GAMM</name>
<evidence type="ECO:0000256" key="1">
    <source>
        <dbReference type="SAM" id="SignalP"/>
    </source>
</evidence>
<evidence type="ECO:0000313" key="2">
    <source>
        <dbReference type="EMBL" id="GGP74815.1"/>
    </source>
</evidence>
<dbReference type="InterPro" id="IPR012334">
    <property type="entry name" value="Pectin_lyas_fold"/>
</dbReference>
<keyword evidence="3" id="KW-1185">Reference proteome</keyword>
<proteinExistence type="predicted"/>
<dbReference type="InterPro" id="IPR011050">
    <property type="entry name" value="Pectin_lyase_fold/virulence"/>
</dbReference>
<feature type="chain" id="PRO_5046928009" description="Polymer-forming cytoskeletal protein" evidence="1">
    <location>
        <begin position="19"/>
        <end position="847"/>
    </location>
</feature>
<organism evidence="2 3">
    <name type="scientific">Shewanella ulleungensis</name>
    <dbReference type="NCBI Taxonomy" id="2282699"/>
    <lineage>
        <taxon>Bacteria</taxon>
        <taxon>Pseudomonadati</taxon>
        <taxon>Pseudomonadota</taxon>
        <taxon>Gammaproteobacteria</taxon>
        <taxon>Alteromonadales</taxon>
        <taxon>Shewanellaceae</taxon>
        <taxon>Shewanella</taxon>
    </lineage>
</organism>
<dbReference type="RefSeq" id="WP_188952741.1">
    <property type="nucleotide sequence ID" value="NZ_BMQW01000001.1"/>
</dbReference>
<comment type="caution">
    <text evidence="2">The sequence shown here is derived from an EMBL/GenBank/DDBJ whole genome shotgun (WGS) entry which is preliminary data.</text>
</comment>
<feature type="signal peptide" evidence="1">
    <location>
        <begin position="1"/>
        <end position="18"/>
    </location>
</feature>
<dbReference type="PROSITE" id="PS51257">
    <property type="entry name" value="PROKAR_LIPOPROTEIN"/>
    <property type="match status" value="1"/>
</dbReference>
<dbReference type="SUPFAM" id="SSF51126">
    <property type="entry name" value="Pectin lyase-like"/>
    <property type="match status" value="3"/>
</dbReference>
<evidence type="ECO:0008006" key="4">
    <source>
        <dbReference type="Google" id="ProtNLM"/>
    </source>
</evidence>
<accession>A0ABQ2QC55</accession>
<dbReference type="Gene3D" id="2.160.20.10">
    <property type="entry name" value="Single-stranded right-handed beta-helix, Pectin lyase-like"/>
    <property type="match status" value="3"/>
</dbReference>
<dbReference type="Proteomes" id="UP000654004">
    <property type="component" value="Unassembled WGS sequence"/>
</dbReference>
<keyword evidence="1" id="KW-0732">Signal</keyword>
<evidence type="ECO:0000313" key="3">
    <source>
        <dbReference type="Proteomes" id="UP000654004"/>
    </source>
</evidence>
<protein>
    <recommendedName>
        <fullName evidence="4">Polymer-forming cytoskeletal protein</fullName>
    </recommendedName>
</protein>
<dbReference type="EMBL" id="BMQW01000001">
    <property type="protein sequence ID" value="GGP74815.1"/>
    <property type="molecule type" value="Genomic_DNA"/>
</dbReference>
<reference evidence="3" key="1">
    <citation type="journal article" date="2019" name="Int. J. Syst. Evol. Microbiol.">
        <title>The Global Catalogue of Microorganisms (GCM) 10K type strain sequencing project: providing services to taxonomists for standard genome sequencing and annotation.</title>
        <authorList>
            <consortium name="The Broad Institute Genomics Platform"/>
            <consortium name="The Broad Institute Genome Sequencing Center for Infectious Disease"/>
            <person name="Wu L."/>
            <person name="Ma J."/>
        </authorList>
    </citation>
    <scope>NUCLEOTIDE SEQUENCE [LARGE SCALE GENOMIC DNA]</scope>
    <source>
        <strain evidence="3">JCM 32305</strain>
    </source>
</reference>